<dbReference type="EC" id="2.4.1.-" evidence="4"/>
<dbReference type="Proteomes" id="UP001187471">
    <property type="component" value="Unassembled WGS sequence"/>
</dbReference>
<name>A0AA88UW17_9ASTE</name>
<comment type="similarity">
    <text evidence="1 3">Belongs to the UDP-glycosyltransferase family.</text>
</comment>
<dbReference type="InterPro" id="IPR035595">
    <property type="entry name" value="UDP_glycos_trans_CS"/>
</dbReference>
<organism evidence="5 6">
    <name type="scientific">Escallonia rubra</name>
    <dbReference type="NCBI Taxonomy" id="112253"/>
    <lineage>
        <taxon>Eukaryota</taxon>
        <taxon>Viridiplantae</taxon>
        <taxon>Streptophyta</taxon>
        <taxon>Embryophyta</taxon>
        <taxon>Tracheophyta</taxon>
        <taxon>Spermatophyta</taxon>
        <taxon>Magnoliopsida</taxon>
        <taxon>eudicotyledons</taxon>
        <taxon>Gunneridae</taxon>
        <taxon>Pentapetalae</taxon>
        <taxon>asterids</taxon>
        <taxon>campanulids</taxon>
        <taxon>Escalloniales</taxon>
        <taxon>Escalloniaceae</taxon>
        <taxon>Escallonia</taxon>
    </lineage>
</organism>
<dbReference type="PROSITE" id="PS00375">
    <property type="entry name" value="UDPGT"/>
    <property type="match status" value="1"/>
</dbReference>
<evidence type="ECO:0000313" key="6">
    <source>
        <dbReference type="Proteomes" id="UP001187471"/>
    </source>
</evidence>
<dbReference type="Gene3D" id="3.40.50.2000">
    <property type="entry name" value="Glycogen Phosphorylase B"/>
    <property type="match status" value="2"/>
</dbReference>
<dbReference type="SUPFAM" id="SSF53756">
    <property type="entry name" value="UDP-Glycosyltransferase/glycogen phosphorylase"/>
    <property type="match status" value="1"/>
</dbReference>
<dbReference type="EMBL" id="JAVXUO010000417">
    <property type="protein sequence ID" value="KAK2992357.1"/>
    <property type="molecule type" value="Genomic_DNA"/>
</dbReference>
<keyword evidence="2 3" id="KW-0808">Transferase</keyword>
<evidence type="ECO:0000256" key="2">
    <source>
        <dbReference type="ARBA" id="ARBA00022679"/>
    </source>
</evidence>
<dbReference type="FunFam" id="3.40.50.2000:FF:000122">
    <property type="entry name" value="Glycosyltransferase"/>
    <property type="match status" value="1"/>
</dbReference>
<gene>
    <name evidence="5" type="ORF">RJ640_009868</name>
</gene>
<dbReference type="GO" id="GO:0080044">
    <property type="term" value="F:quercetin 7-O-glucosyltransferase activity"/>
    <property type="evidence" value="ECO:0007669"/>
    <property type="project" value="TreeGrafter"/>
</dbReference>
<sequence length="460" mass="51796">MKYPKKETVIMVPYPAQGHVTPMLKLASVMVTRGFRPVVVLPEFIHRRISTTSHQNEILFMCIPDGLEEGAPRDFGAIEMAMENNMPCHLERVIRKLDEEEDGGVACLVVDLLASWAINVANQCGIQVAGFWPAMLATYRLIEAIPYMLQKGIISETGTPQHQGPICFEPEKPTLSTEDLPWLIGTLAMRNLRFMFWTRTLDRSRSLPWLIINTFPGEDCHVNLTSGCQNSPQVYEVGPLSSHATSKDTTSFWEEDMSCLDWLDSQDDGSVVYISFGSWVSPIGEGKVRSLALALEASGRPFIWVLGHTWREGLPVGYLERVGKQGKVVSWAPQLEVLQHEAVGCYLTHCGWNSTLEAIQCKKRLLCYPVAGDQFVNCYYIANVWQVGVRICWFGEKDVEQGIKRVMEDEEMNQRLEKLNERILGKEARLRVVDNLSAFIGGLQSMRTDSPNEDNQGPNV</sequence>
<dbReference type="GO" id="GO:0080043">
    <property type="term" value="F:quercetin 3-O-glucosyltransferase activity"/>
    <property type="evidence" value="ECO:0007669"/>
    <property type="project" value="TreeGrafter"/>
</dbReference>
<dbReference type="PANTHER" id="PTHR11926:SF1402">
    <property type="entry name" value="GLYCOSYLTRANSFERASE"/>
    <property type="match status" value="1"/>
</dbReference>
<protein>
    <recommendedName>
        <fullName evidence="4">Glycosyltransferase</fullName>
        <ecNumber evidence="4">2.4.1.-</ecNumber>
    </recommendedName>
</protein>
<accession>A0AA88UW17</accession>
<evidence type="ECO:0000256" key="4">
    <source>
        <dbReference type="RuleBase" id="RU362057"/>
    </source>
</evidence>
<dbReference type="PANTHER" id="PTHR11926">
    <property type="entry name" value="GLUCOSYL/GLUCURONOSYL TRANSFERASES"/>
    <property type="match status" value="1"/>
</dbReference>
<dbReference type="AlphaFoldDB" id="A0AA88UW17"/>
<keyword evidence="3" id="KW-0328">Glycosyltransferase</keyword>
<dbReference type="Pfam" id="PF00201">
    <property type="entry name" value="UDPGT"/>
    <property type="match status" value="1"/>
</dbReference>
<keyword evidence="6" id="KW-1185">Reference proteome</keyword>
<evidence type="ECO:0000256" key="1">
    <source>
        <dbReference type="ARBA" id="ARBA00009995"/>
    </source>
</evidence>
<dbReference type="InterPro" id="IPR002213">
    <property type="entry name" value="UDP_glucos_trans"/>
</dbReference>
<proteinExistence type="inferred from homology"/>
<reference evidence="5" key="1">
    <citation type="submission" date="2022-12" db="EMBL/GenBank/DDBJ databases">
        <title>Draft genome assemblies for two species of Escallonia (Escalloniales).</title>
        <authorList>
            <person name="Chanderbali A."/>
            <person name="Dervinis C."/>
            <person name="Anghel I."/>
            <person name="Soltis D."/>
            <person name="Soltis P."/>
            <person name="Zapata F."/>
        </authorList>
    </citation>
    <scope>NUCLEOTIDE SEQUENCE</scope>
    <source>
        <strain evidence="5">UCBG92.1500</strain>
        <tissue evidence="5">Leaf</tissue>
    </source>
</reference>
<comment type="caution">
    <text evidence="5">The sequence shown here is derived from an EMBL/GenBank/DDBJ whole genome shotgun (WGS) entry which is preliminary data.</text>
</comment>
<dbReference type="CDD" id="cd03784">
    <property type="entry name" value="GT1_Gtf-like"/>
    <property type="match status" value="1"/>
</dbReference>
<evidence type="ECO:0000313" key="5">
    <source>
        <dbReference type="EMBL" id="KAK2992357.1"/>
    </source>
</evidence>
<evidence type="ECO:0000256" key="3">
    <source>
        <dbReference type="RuleBase" id="RU003718"/>
    </source>
</evidence>